<reference evidence="1" key="1">
    <citation type="submission" date="2018-09" db="EMBL/GenBank/DDBJ databases">
        <title>A genomic encyclopedia of anaerobic methanotrophic archaea.</title>
        <authorList>
            <person name="Skennerton C.T."/>
            <person name="Chadwick G.L."/>
            <person name="Laso-Perez R."/>
            <person name="Leu A.O."/>
            <person name="Speth D.R."/>
            <person name="Yu H."/>
            <person name="Morgan-Lang C."/>
            <person name="Hatzenpichler R."/>
            <person name="Goudeau D."/>
            <person name="Malmstrom R."/>
            <person name="Woyke T."/>
            <person name="Hallam S."/>
            <person name="Tyson G.W."/>
            <person name="Wegener G."/>
            <person name="Boetius A."/>
            <person name="Orphan V.J."/>
        </authorList>
    </citation>
    <scope>NUCLEOTIDE SEQUENCE</scope>
    <source>
        <strain evidence="1">CONS3730D10UFb2</strain>
    </source>
</reference>
<protein>
    <submittedName>
        <fullName evidence="1">Roadblock/LC7 domain-containing protein</fullName>
    </submittedName>
</protein>
<evidence type="ECO:0000313" key="2">
    <source>
        <dbReference type="Proteomes" id="UP000315423"/>
    </source>
</evidence>
<sequence length="121" mass="12479">METSSDLLQEIIVGLKEVGTIEACAVVSRDGLVISTDMPEEKKADSLAAMSATMLGAAETISMSLGKGLPGRVIVESEDGKLVCTGAGPNAILVVMVQPQVGLGLIIVELEKAASKLKKIV</sequence>
<proteinExistence type="predicted"/>
<gene>
    <name evidence="1" type="ORF">C5S46_06920</name>
</gene>
<accession>A0AC61S981</accession>
<evidence type="ECO:0000313" key="1">
    <source>
        <dbReference type="EMBL" id="TKY91240.1"/>
    </source>
</evidence>
<comment type="caution">
    <text evidence="1">The sequence shown here is derived from an EMBL/GenBank/DDBJ whole genome shotgun (WGS) entry which is preliminary data.</text>
</comment>
<dbReference type="Proteomes" id="UP000315423">
    <property type="component" value="Unassembled WGS sequence"/>
</dbReference>
<dbReference type="EMBL" id="QYBA01000235">
    <property type="protein sequence ID" value="TKY91240.1"/>
    <property type="molecule type" value="Genomic_DNA"/>
</dbReference>
<name>A0AC61S981_9EURY</name>
<organism evidence="1 2">
    <name type="scientific">Candidatus Methanomarinus sp</name>
    <dbReference type="NCBI Taxonomy" id="3386244"/>
    <lineage>
        <taxon>Archaea</taxon>
        <taxon>Methanobacteriati</taxon>
        <taxon>Methanobacteriota</taxon>
        <taxon>Stenosarchaea group</taxon>
        <taxon>Methanomicrobia</taxon>
        <taxon>Methanosarcinales</taxon>
        <taxon>ANME-2 cluster</taxon>
        <taxon>Candidatus Methanocomedenaceae</taxon>
        <taxon>Candidatus Methanomarinus</taxon>
    </lineage>
</organism>